<protein>
    <submittedName>
        <fullName evidence="2">Uncharacterized protein</fullName>
    </submittedName>
</protein>
<keyword evidence="1" id="KW-1133">Transmembrane helix</keyword>
<accession>A0ABW8ZYA9</accession>
<name>A0ABW8ZYA9_9BURK</name>
<evidence type="ECO:0000313" key="2">
    <source>
        <dbReference type="EMBL" id="MFL9888244.1"/>
    </source>
</evidence>
<feature type="transmembrane region" description="Helical" evidence="1">
    <location>
        <begin position="20"/>
        <end position="41"/>
    </location>
</feature>
<dbReference type="RefSeq" id="WP_408334313.1">
    <property type="nucleotide sequence ID" value="NZ_JAQQFH010000043.1"/>
</dbReference>
<sequence>MKWLFRFAESQENVDCVVRWLGRIAVGVGLIGAIILVAAFIRK</sequence>
<keyword evidence="3" id="KW-1185">Reference proteome</keyword>
<gene>
    <name evidence="2" type="ORF">PQR66_34835</name>
</gene>
<keyword evidence="1" id="KW-0812">Transmembrane</keyword>
<organism evidence="2 3">
    <name type="scientific">Paraburkholderia agricolaris</name>
    <dbReference type="NCBI Taxonomy" id="2152888"/>
    <lineage>
        <taxon>Bacteria</taxon>
        <taxon>Pseudomonadati</taxon>
        <taxon>Pseudomonadota</taxon>
        <taxon>Betaproteobacteria</taxon>
        <taxon>Burkholderiales</taxon>
        <taxon>Burkholderiaceae</taxon>
        <taxon>Paraburkholderia</taxon>
    </lineage>
</organism>
<proteinExistence type="predicted"/>
<evidence type="ECO:0000313" key="3">
    <source>
        <dbReference type="Proteomes" id="UP001629249"/>
    </source>
</evidence>
<comment type="caution">
    <text evidence="2">The sequence shown here is derived from an EMBL/GenBank/DDBJ whole genome shotgun (WGS) entry which is preliminary data.</text>
</comment>
<dbReference type="Proteomes" id="UP001629249">
    <property type="component" value="Unassembled WGS sequence"/>
</dbReference>
<reference evidence="2 3" key="1">
    <citation type="journal article" date="2024" name="Chem. Sci.">
        <title>Discovery of megapolipeptins by genome mining of a Burkholderiales bacteria collection.</title>
        <authorList>
            <person name="Paulo B.S."/>
            <person name="Recchia M.J.J."/>
            <person name="Lee S."/>
            <person name="Fergusson C.H."/>
            <person name="Romanowski S.B."/>
            <person name="Hernandez A."/>
            <person name="Krull N."/>
            <person name="Liu D.Y."/>
            <person name="Cavanagh H."/>
            <person name="Bos A."/>
            <person name="Gray C.A."/>
            <person name="Murphy B.T."/>
            <person name="Linington R.G."/>
            <person name="Eustaquio A.S."/>
        </authorList>
    </citation>
    <scope>NUCLEOTIDE SEQUENCE [LARGE SCALE GENOMIC DNA]</scope>
    <source>
        <strain evidence="2 3">RL16-012-BIC-B</strain>
    </source>
</reference>
<dbReference type="EMBL" id="JAQQFN010000037">
    <property type="protein sequence ID" value="MFL9888244.1"/>
    <property type="molecule type" value="Genomic_DNA"/>
</dbReference>
<evidence type="ECO:0000256" key="1">
    <source>
        <dbReference type="SAM" id="Phobius"/>
    </source>
</evidence>
<keyword evidence="1" id="KW-0472">Membrane</keyword>